<dbReference type="AlphaFoldDB" id="A0A164V265"/>
<dbReference type="OMA" id="IFINSET"/>
<keyword evidence="4" id="KW-1185">Reference proteome</keyword>
<dbReference type="Pfam" id="PF02458">
    <property type="entry name" value="Transferase"/>
    <property type="match status" value="1"/>
</dbReference>
<evidence type="ECO:0000313" key="4">
    <source>
        <dbReference type="Proteomes" id="UP000077755"/>
    </source>
</evidence>
<dbReference type="PANTHER" id="PTHR31147">
    <property type="entry name" value="ACYL TRANSFERASE 4"/>
    <property type="match status" value="1"/>
</dbReference>
<reference evidence="3" key="1">
    <citation type="journal article" date="2016" name="Nat. Genet.">
        <title>A high-quality carrot genome assembly provides new insights into carotenoid accumulation and asterid genome evolution.</title>
        <authorList>
            <person name="Iorizzo M."/>
            <person name="Ellison S."/>
            <person name="Senalik D."/>
            <person name="Zeng P."/>
            <person name="Satapoomin P."/>
            <person name="Huang J."/>
            <person name="Bowman M."/>
            <person name="Iovene M."/>
            <person name="Sanseverino W."/>
            <person name="Cavagnaro P."/>
            <person name="Yildiz M."/>
            <person name="Macko-Podgorni A."/>
            <person name="Moranska E."/>
            <person name="Grzebelus E."/>
            <person name="Grzebelus D."/>
            <person name="Ashrafi H."/>
            <person name="Zheng Z."/>
            <person name="Cheng S."/>
            <person name="Spooner D."/>
            <person name="Van Deynze A."/>
            <person name="Simon P."/>
        </authorList>
    </citation>
    <scope>NUCLEOTIDE SEQUENCE</scope>
    <source>
        <tissue evidence="3">Leaf</tissue>
    </source>
</reference>
<dbReference type="InterPro" id="IPR050898">
    <property type="entry name" value="Plant_acyltransferase"/>
</dbReference>
<evidence type="ECO:0000313" key="3">
    <source>
        <dbReference type="EMBL" id="WOH03701.1"/>
    </source>
</evidence>
<dbReference type="PANTHER" id="PTHR31147:SF66">
    <property type="entry name" value="OS05G0315700 PROTEIN"/>
    <property type="match status" value="1"/>
</dbReference>
<dbReference type="InterPro" id="IPR023213">
    <property type="entry name" value="CAT-like_dom_sf"/>
</dbReference>
<dbReference type="Proteomes" id="UP000077755">
    <property type="component" value="Chromosome 6"/>
</dbReference>
<dbReference type="Gramene" id="KZM89707">
    <property type="protein sequence ID" value="KZM89707"/>
    <property type="gene ID" value="DCAR_022930"/>
</dbReference>
<organism evidence="3 4">
    <name type="scientific">Daucus carota subsp. sativus</name>
    <name type="common">Carrot</name>
    <dbReference type="NCBI Taxonomy" id="79200"/>
    <lineage>
        <taxon>Eukaryota</taxon>
        <taxon>Viridiplantae</taxon>
        <taxon>Streptophyta</taxon>
        <taxon>Embryophyta</taxon>
        <taxon>Tracheophyta</taxon>
        <taxon>Spermatophyta</taxon>
        <taxon>Magnoliopsida</taxon>
        <taxon>eudicotyledons</taxon>
        <taxon>Gunneridae</taxon>
        <taxon>Pentapetalae</taxon>
        <taxon>asterids</taxon>
        <taxon>campanulids</taxon>
        <taxon>Apiales</taxon>
        <taxon>Apiaceae</taxon>
        <taxon>Apioideae</taxon>
        <taxon>Scandiceae</taxon>
        <taxon>Daucinae</taxon>
        <taxon>Daucus</taxon>
        <taxon>Daucus sect. Daucus</taxon>
    </lineage>
</organism>
<accession>A0A164V265</accession>
<gene>
    <name evidence="3" type="ORF">DCAR_0623100</name>
</gene>
<reference evidence="3" key="2">
    <citation type="submission" date="2022-03" db="EMBL/GenBank/DDBJ databases">
        <title>Draft title - Genomic analysis of global carrot germplasm unveils the trajectory of domestication and the origin of high carotenoid orange carrot.</title>
        <authorList>
            <person name="Iorizzo M."/>
            <person name="Ellison S."/>
            <person name="Senalik D."/>
            <person name="Macko-Podgorni A."/>
            <person name="Grzebelus D."/>
            <person name="Bostan H."/>
            <person name="Rolling W."/>
            <person name="Curaba J."/>
            <person name="Simon P."/>
        </authorList>
    </citation>
    <scope>NUCLEOTIDE SEQUENCE</scope>
    <source>
        <tissue evidence="3">Leaf</tissue>
    </source>
</reference>
<evidence type="ECO:0000256" key="1">
    <source>
        <dbReference type="ARBA" id="ARBA00009861"/>
    </source>
</evidence>
<sequence length="456" mass="51211">MSTSACYNVKRRSPELITPAKPTPYEYKLLSDIDDQQGLRLHLPVIQFYAKKESMMTKDVDPVDVIRVALAKTLVFYYPFAGRLREGAGGKLMVECNGEGVMFVEADADVALDHFGNPVMPPFPCSEQLLFDVPGSSGILHCPLLLTQVTRFKCGGFTLAVRLNHTMCDMGGFAQFMTALSDIARGADAPSVPPVWQRELLNARDSLRVTYTHHEYDEVISDQGPIIPPEILKTLEYRYIFFGPDEIRALRRFLPSNFTKCSTFEVVTASLWRCRTIALQIDPEEDVRLVCLVNARAAFDPPLPDGYYGNTCAFPVAIAKAKTIISHNSLEYAVKLIRKAKAEVTEEYMRSVADLMVMKNRPHFTTHNTFVVSSLTRTRYEDVHFGWGEAVYSGLLPGMASFYVPFKNKKGENGILVPICLPNFVINTFSRELDSMLQNNDEFVTQPTLPYIKSAL</sequence>
<comment type="similarity">
    <text evidence="1">Belongs to the plant acyltransferase family.</text>
</comment>
<protein>
    <submittedName>
        <fullName evidence="3">Uncharacterized protein</fullName>
    </submittedName>
</protein>
<proteinExistence type="inferred from homology"/>
<name>A0A164V265_DAUCS</name>
<dbReference type="Gene3D" id="3.30.559.10">
    <property type="entry name" value="Chloramphenicol acetyltransferase-like domain"/>
    <property type="match status" value="2"/>
</dbReference>
<keyword evidence="2" id="KW-0808">Transferase</keyword>
<dbReference type="GO" id="GO:0016740">
    <property type="term" value="F:transferase activity"/>
    <property type="evidence" value="ECO:0007669"/>
    <property type="project" value="UniProtKB-KW"/>
</dbReference>
<evidence type="ECO:0000256" key="2">
    <source>
        <dbReference type="ARBA" id="ARBA00022679"/>
    </source>
</evidence>
<dbReference type="EMBL" id="CP093348">
    <property type="protein sequence ID" value="WOH03701.1"/>
    <property type="molecule type" value="Genomic_DNA"/>
</dbReference>